<protein>
    <submittedName>
        <fullName evidence="2">Uncharacterized protein</fullName>
    </submittedName>
</protein>
<feature type="compositionally biased region" description="Low complexity" evidence="1">
    <location>
        <begin position="85"/>
        <end position="98"/>
    </location>
</feature>
<evidence type="ECO:0000313" key="2">
    <source>
        <dbReference type="EMBL" id="KIJ26298.1"/>
    </source>
</evidence>
<sequence>MTHCPSQSPAPQSPLPKNINPQDPNTAPVPQGSNANMGKTAKKEALDVILPEADEEHKSISRDNKTAKDMFDLLIDGTQVRLSTPSSVVESLRSPSSLFSLHSPRSGSPNLTNRNDFISDQNQSAPSPSTQYDTQCDTYGDKYMEDTPDALNSLDANIYDNDHNDHKDGQYDAQHNTDGDKDMEDALDASNSIDAHAHNNNCEDGQSSSDSFEAPPPHPHGAGISNHDFTL</sequence>
<organism evidence="2 3">
    <name type="scientific">Sphaerobolus stellatus (strain SS14)</name>
    <dbReference type="NCBI Taxonomy" id="990650"/>
    <lineage>
        <taxon>Eukaryota</taxon>
        <taxon>Fungi</taxon>
        <taxon>Dikarya</taxon>
        <taxon>Basidiomycota</taxon>
        <taxon>Agaricomycotina</taxon>
        <taxon>Agaricomycetes</taxon>
        <taxon>Phallomycetidae</taxon>
        <taxon>Geastrales</taxon>
        <taxon>Sphaerobolaceae</taxon>
        <taxon>Sphaerobolus</taxon>
    </lineage>
</organism>
<dbReference type="EMBL" id="KN837375">
    <property type="protein sequence ID" value="KIJ26298.1"/>
    <property type="molecule type" value="Genomic_DNA"/>
</dbReference>
<dbReference type="AlphaFoldDB" id="A0A0C9TB10"/>
<feature type="compositionally biased region" description="Polar residues" evidence="1">
    <location>
        <begin position="189"/>
        <end position="211"/>
    </location>
</feature>
<gene>
    <name evidence="2" type="ORF">M422DRAFT_272642</name>
</gene>
<feature type="compositionally biased region" description="Basic and acidic residues" evidence="1">
    <location>
        <begin position="160"/>
        <end position="180"/>
    </location>
</feature>
<feature type="region of interest" description="Disordered" evidence="1">
    <location>
        <begin position="78"/>
        <end position="133"/>
    </location>
</feature>
<dbReference type="Proteomes" id="UP000054279">
    <property type="component" value="Unassembled WGS sequence"/>
</dbReference>
<feature type="compositionally biased region" description="Polar residues" evidence="1">
    <location>
        <begin position="99"/>
        <end position="133"/>
    </location>
</feature>
<name>A0A0C9TB10_SPHS4</name>
<evidence type="ECO:0000256" key="1">
    <source>
        <dbReference type="SAM" id="MobiDB-lite"/>
    </source>
</evidence>
<dbReference type="HOGENOM" id="CLU_1200463_0_0_1"/>
<proteinExistence type="predicted"/>
<evidence type="ECO:0000313" key="3">
    <source>
        <dbReference type="Proteomes" id="UP000054279"/>
    </source>
</evidence>
<keyword evidence="3" id="KW-1185">Reference proteome</keyword>
<feature type="compositionally biased region" description="Basic and acidic residues" evidence="1">
    <location>
        <begin position="55"/>
        <end position="66"/>
    </location>
</feature>
<feature type="region of interest" description="Disordered" evidence="1">
    <location>
        <begin position="1"/>
        <end position="66"/>
    </location>
</feature>
<feature type="region of interest" description="Disordered" evidence="1">
    <location>
        <begin position="147"/>
        <end position="231"/>
    </location>
</feature>
<accession>A0A0C9TB10</accession>
<reference evidence="2 3" key="1">
    <citation type="submission" date="2014-06" db="EMBL/GenBank/DDBJ databases">
        <title>Evolutionary Origins and Diversification of the Mycorrhizal Mutualists.</title>
        <authorList>
            <consortium name="DOE Joint Genome Institute"/>
            <consortium name="Mycorrhizal Genomics Consortium"/>
            <person name="Kohler A."/>
            <person name="Kuo A."/>
            <person name="Nagy L.G."/>
            <person name="Floudas D."/>
            <person name="Copeland A."/>
            <person name="Barry K.W."/>
            <person name="Cichocki N."/>
            <person name="Veneault-Fourrey C."/>
            <person name="LaButti K."/>
            <person name="Lindquist E.A."/>
            <person name="Lipzen A."/>
            <person name="Lundell T."/>
            <person name="Morin E."/>
            <person name="Murat C."/>
            <person name="Riley R."/>
            <person name="Ohm R."/>
            <person name="Sun H."/>
            <person name="Tunlid A."/>
            <person name="Henrissat B."/>
            <person name="Grigoriev I.V."/>
            <person name="Hibbett D.S."/>
            <person name="Martin F."/>
        </authorList>
    </citation>
    <scope>NUCLEOTIDE SEQUENCE [LARGE SCALE GENOMIC DNA]</scope>
    <source>
        <strain evidence="2 3">SS14</strain>
    </source>
</reference>
<feature type="compositionally biased region" description="Low complexity" evidence="1">
    <location>
        <begin position="1"/>
        <end position="10"/>
    </location>
</feature>